<reference evidence="1 2" key="1">
    <citation type="journal article" date="2016" name="Nat. Commun.">
        <title>Thousands of microbial genomes shed light on interconnected biogeochemical processes in an aquifer system.</title>
        <authorList>
            <person name="Anantharaman K."/>
            <person name="Brown C.T."/>
            <person name="Hug L.A."/>
            <person name="Sharon I."/>
            <person name="Castelle C.J."/>
            <person name="Probst A.J."/>
            <person name="Thomas B.C."/>
            <person name="Singh A."/>
            <person name="Wilkins M.J."/>
            <person name="Karaoz U."/>
            <person name="Brodie E.L."/>
            <person name="Williams K.H."/>
            <person name="Hubbard S.S."/>
            <person name="Banfield J.F."/>
        </authorList>
    </citation>
    <scope>NUCLEOTIDE SEQUENCE [LARGE SCALE GENOMIC DNA]</scope>
</reference>
<evidence type="ECO:0000313" key="1">
    <source>
        <dbReference type="EMBL" id="OGM70904.1"/>
    </source>
</evidence>
<organism evidence="1 2">
    <name type="scientific">Candidatus Woesebacteria bacterium RIFCSPLOWO2_01_FULL_44_14</name>
    <dbReference type="NCBI Taxonomy" id="1802525"/>
    <lineage>
        <taxon>Bacteria</taxon>
        <taxon>Candidatus Woeseibacteriota</taxon>
    </lineage>
</organism>
<sequence>MSPVEIYIGAGEAPEITVDSKEIVPLSIERGPYETVIGYVEDRPEGGGMFRRNPGSKSAYRFVPDEWVRKKGDTYTIPPGKEIQIYAKGDDVPPDNPPVLRIKGIKKTTAKSLR</sequence>
<dbReference type="EMBL" id="MGHL01000001">
    <property type="protein sequence ID" value="OGM70904.1"/>
    <property type="molecule type" value="Genomic_DNA"/>
</dbReference>
<dbReference type="Proteomes" id="UP000178429">
    <property type="component" value="Unassembled WGS sequence"/>
</dbReference>
<name>A0A1F8C3P2_9BACT</name>
<dbReference type="AlphaFoldDB" id="A0A1F8C3P2"/>
<evidence type="ECO:0000313" key="2">
    <source>
        <dbReference type="Proteomes" id="UP000178429"/>
    </source>
</evidence>
<proteinExistence type="predicted"/>
<gene>
    <name evidence="1" type="ORF">A2975_01350</name>
</gene>
<comment type="caution">
    <text evidence="1">The sequence shown here is derived from an EMBL/GenBank/DDBJ whole genome shotgun (WGS) entry which is preliminary data.</text>
</comment>
<protein>
    <submittedName>
        <fullName evidence="1">Uncharacterized protein</fullName>
    </submittedName>
</protein>
<accession>A0A1F8C3P2</accession>